<feature type="compositionally biased region" description="Basic and acidic residues" evidence="1">
    <location>
        <begin position="1"/>
        <end position="10"/>
    </location>
</feature>
<evidence type="ECO:0000256" key="1">
    <source>
        <dbReference type="SAM" id="MobiDB-lite"/>
    </source>
</evidence>
<dbReference type="EMBL" id="BK016262">
    <property type="protein sequence ID" value="DAG05625.1"/>
    <property type="molecule type" value="Genomic_DNA"/>
</dbReference>
<reference evidence="2" key="1">
    <citation type="journal article" date="2021" name="Proc. Natl. Acad. Sci. U.S.A.">
        <title>A Catalog of Tens of Thousands of Viruses from Human Metagenomes Reveals Hidden Associations with Chronic Diseases.</title>
        <authorList>
            <person name="Tisza M.J."/>
            <person name="Buck C.B."/>
        </authorList>
    </citation>
    <scope>NUCLEOTIDE SEQUENCE</scope>
    <source>
        <strain evidence="2">Ct3R43</strain>
    </source>
</reference>
<name>A0A8S5VFR9_9CAUD</name>
<feature type="region of interest" description="Disordered" evidence="1">
    <location>
        <begin position="1"/>
        <end position="32"/>
    </location>
</feature>
<sequence length="32" mass="3443">MGRHSADTKKASAVQTGHRGIKRPPTRDGRGL</sequence>
<organism evidence="2">
    <name type="scientific">Siphoviridae sp. ct3R43</name>
    <dbReference type="NCBI Taxonomy" id="2825321"/>
    <lineage>
        <taxon>Viruses</taxon>
        <taxon>Duplodnaviria</taxon>
        <taxon>Heunggongvirae</taxon>
        <taxon>Uroviricota</taxon>
        <taxon>Caudoviricetes</taxon>
    </lineage>
</organism>
<accession>A0A8S5VFR9</accession>
<protein>
    <submittedName>
        <fullName evidence="2">Uncharacterized protein</fullName>
    </submittedName>
</protein>
<proteinExistence type="predicted"/>
<evidence type="ECO:0000313" key="2">
    <source>
        <dbReference type="EMBL" id="DAG05625.1"/>
    </source>
</evidence>